<evidence type="ECO:0000256" key="5">
    <source>
        <dbReference type="ARBA" id="ARBA00022801"/>
    </source>
</evidence>
<dbReference type="PANTHER" id="PTHR12147">
    <property type="entry name" value="METALLOPEPTIDASE M28 FAMILY MEMBER"/>
    <property type="match status" value="1"/>
</dbReference>
<evidence type="ECO:0000256" key="4">
    <source>
        <dbReference type="ARBA" id="ARBA00022729"/>
    </source>
</evidence>
<dbReference type="KEGG" id="paj:PAJ_2331"/>
<evidence type="ECO:0000313" key="9">
    <source>
        <dbReference type="Proteomes" id="UP000006690"/>
    </source>
</evidence>
<keyword evidence="6" id="KW-0862">Zinc</keyword>
<dbReference type="GO" id="GO:0004177">
    <property type="term" value="F:aminopeptidase activity"/>
    <property type="evidence" value="ECO:0007669"/>
    <property type="project" value="UniProtKB-KW"/>
</dbReference>
<feature type="domain" description="Peptidase M28" evidence="7">
    <location>
        <begin position="110"/>
        <end position="324"/>
    </location>
</feature>
<evidence type="ECO:0000313" key="8">
    <source>
        <dbReference type="EMBL" id="BAK12411.1"/>
    </source>
</evidence>
<evidence type="ECO:0000256" key="3">
    <source>
        <dbReference type="ARBA" id="ARBA00022723"/>
    </source>
</evidence>
<dbReference type="Proteomes" id="UP000006690">
    <property type="component" value="Chromosome"/>
</dbReference>
<accession>A0A0H3KZ29</accession>
<dbReference type="PANTHER" id="PTHR12147:SF56">
    <property type="entry name" value="AMINOPEPTIDASE YDR415C-RELATED"/>
    <property type="match status" value="1"/>
</dbReference>
<dbReference type="Pfam" id="PF04389">
    <property type="entry name" value="Peptidase_M28"/>
    <property type="match status" value="1"/>
</dbReference>
<dbReference type="GO" id="GO:0008235">
    <property type="term" value="F:metalloexopeptidase activity"/>
    <property type="evidence" value="ECO:0007669"/>
    <property type="project" value="InterPro"/>
</dbReference>
<dbReference type="InterPro" id="IPR045175">
    <property type="entry name" value="M28_fam"/>
</dbReference>
<dbReference type="NCBIfam" id="NF007568">
    <property type="entry name" value="PRK10199.1"/>
    <property type="match status" value="1"/>
</dbReference>
<evidence type="ECO:0000256" key="1">
    <source>
        <dbReference type="ARBA" id="ARBA00022438"/>
    </source>
</evidence>
<evidence type="ECO:0000256" key="2">
    <source>
        <dbReference type="ARBA" id="ARBA00022670"/>
    </source>
</evidence>
<proteinExistence type="predicted"/>
<evidence type="ECO:0000259" key="7">
    <source>
        <dbReference type="Pfam" id="PF04389"/>
    </source>
</evidence>
<reference evidence="9" key="1">
    <citation type="journal article" date="2012" name="Appl. Microbiol. Biotechnol.">
        <title>The complete genome sequence of Pantoea ananatis AJ13355, an organism with great biotechnological potential.</title>
        <authorList>
            <person name="Hara Y."/>
            <person name="Kadotani N."/>
            <person name="Izui H."/>
            <person name="Katashkina J.I."/>
            <person name="Kuvaeva T.M."/>
            <person name="Andreeva I.G."/>
            <person name="Golubeva L.I."/>
            <person name="Malko D.B."/>
            <person name="Makeev V.J."/>
            <person name="Mashko S.V."/>
            <person name="Kozlov Y.I."/>
        </authorList>
    </citation>
    <scope>NUCLEOTIDE SEQUENCE [LARGE SCALE GENOMIC DNA]</scope>
    <source>
        <strain evidence="9">AJ13355</strain>
    </source>
</reference>
<keyword evidence="5" id="KW-0378">Hydrolase</keyword>
<protein>
    <submittedName>
        <fullName evidence="8">Alkaline phosphatase isozyme conversion protein Lap</fullName>
    </submittedName>
</protein>
<dbReference type="AlphaFoldDB" id="A0A0H3KZ29"/>
<dbReference type="GO" id="GO:0046872">
    <property type="term" value="F:metal ion binding"/>
    <property type="evidence" value="ECO:0007669"/>
    <property type="project" value="UniProtKB-KW"/>
</dbReference>
<dbReference type="PATRIC" id="fig|932677.3.peg.2697"/>
<dbReference type="eggNOG" id="COG2234">
    <property type="taxonomic scope" value="Bacteria"/>
</dbReference>
<dbReference type="Gene3D" id="3.40.630.10">
    <property type="entry name" value="Zn peptidases"/>
    <property type="match status" value="1"/>
</dbReference>
<name>A0A0H3KZ29_PANAA</name>
<keyword evidence="3" id="KW-0479">Metal-binding</keyword>
<keyword evidence="4" id="KW-0732">Signal</keyword>
<sequence length="349" mass="39017">MALFYGMIHKEPDMSAFLRLAILLGGCIIFSAQAVTDLTGHFAEQQVRHIATYFPGRMSGSPAELMAADYLQQQFTQLGFETNTRQFNTGYSWRENDGTSRWHKLTATSVIAAREGSAPQEILVVASLDTWIPLTRSETARSVGGLRLQGVDDNASGLGVMLELARQMSHKPLHYGVRFVALSASESQLHGMEDYVARMSEKEKKNTLLVIDLNSLITGDHLYFNSGINTPRAVRKQTSERALLLARRYGISAVSRQMKSTDFQGINPFDAAGFPLLDVTARNWNLGSKDGEQQRTRSRHFPDGTTWHQTDRDNLDFLDHWLPGRIGLRTHDSVKVLLPLLSELTNPKV</sequence>
<dbReference type="HOGENOM" id="CLU_049425_1_0_6"/>
<evidence type="ECO:0000256" key="6">
    <source>
        <dbReference type="ARBA" id="ARBA00022833"/>
    </source>
</evidence>
<organism evidence="8 9">
    <name type="scientific">Pantoea ananatis (strain AJ13355)</name>
    <dbReference type="NCBI Taxonomy" id="932677"/>
    <lineage>
        <taxon>Bacteria</taxon>
        <taxon>Pseudomonadati</taxon>
        <taxon>Pseudomonadota</taxon>
        <taxon>Gammaproteobacteria</taxon>
        <taxon>Enterobacterales</taxon>
        <taxon>Erwiniaceae</taxon>
        <taxon>Pantoea</taxon>
    </lineage>
</organism>
<dbReference type="EMBL" id="AP012032">
    <property type="protein sequence ID" value="BAK12411.1"/>
    <property type="molecule type" value="Genomic_DNA"/>
</dbReference>
<keyword evidence="2" id="KW-0645">Protease</keyword>
<gene>
    <name evidence="8" type="primary">iap</name>
    <name evidence="8" type="ordered locus">PAJ_2331</name>
</gene>
<dbReference type="SUPFAM" id="SSF53187">
    <property type="entry name" value="Zn-dependent exopeptidases"/>
    <property type="match status" value="1"/>
</dbReference>
<dbReference type="GO" id="GO:0006508">
    <property type="term" value="P:proteolysis"/>
    <property type="evidence" value="ECO:0007669"/>
    <property type="project" value="UniProtKB-KW"/>
</dbReference>
<dbReference type="InterPro" id="IPR007484">
    <property type="entry name" value="Peptidase_M28"/>
</dbReference>
<keyword evidence="1" id="KW-0031">Aminopeptidase</keyword>